<comment type="caution">
    <text evidence="2">The sequence shown here is derived from an EMBL/GenBank/DDBJ whole genome shotgun (WGS) entry which is preliminary data.</text>
</comment>
<protein>
    <submittedName>
        <fullName evidence="2">Uncharacterized protein</fullName>
    </submittedName>
</protein>
<evidence type="ECO:0000256" key="1">
    <source>
        <dbReference type="SAM" id="MobiDB-lite"/>
    </source>
</evidence>
<name>A0A699IXF1_TANCI</name>
<dbReference type="AlphaFoldDB" id="A0A699IXF1"/>
<gene>
    <name evidence="2" type="ORF">Tci_565947</name>
</gene>
<sequence>MTSSTIKRLTKPLGEPEIEFQRLRKVAMRSHQNESLAIARRNLFDDEASASNNTGAKLTTPPKTLHEHSRPNSFGFQNPITFPTKQTGRIVDSRDIWLIQSTCTFQGLKNEDPLCHDNILADGVTRDTSRGRLKRSCNQISFLETPTREVGLKNLYLICDYCGGSHEADECKQNNPSEQVCISERDIYNDHSLLRFYHNDDTSPWGNNKRKKRERMPLDGSLEGAKVLKDLLSHKEKLKKAASSVKLSEECSAIIQRILP</sequence>
<feature type="region of interest" description="Disordered" evidence="1">
    <location>
        <begin position="50"/>
        <end position="79"/>
    </location>
</feature>
<organism evidence="2">
    <name type="scientific">Tanacetum cinerariifolium</name>
    <name type="common">Dalmatian daisy</name>
    <name type="synonym">Chrysanthemum cinerariifolium</name>
    <dbReference type="NCBI Taxonomy" id="118510"/>
    <lineage>
        <taxon>Eukaryota</taxon>
        <taxon>Viridiplantae</taxon>
        <taxon>Streptophyta</taxon>
        <taxon>Embryophyta</taxon>
        <taxon>Tracheophyta</taxon>
        <taxon>Spermatophyta</taxon>
        <taxon>Magnoliopsida</taxon>
        <taxon>eudicotyledons</taxon>
        <taxon>Gunneridae</taxon>
        <taxon>Pentapetalae</taxon>
        <taxon>asterids</taxon>
        <taxon>campanulids</taxon>
        <taxon>Asterales</taxon>
        <taxon>Asteraceae</taxon>
        <taxon>Asteroideae</taxon>
        <taxon>Anthemideae</taxon>
        <taxon>Anthemidinae</taxon>
        <taxon>Tanacetum</taxon>
    </lineage>
</organism>
<evidence type="ECO:0000313" key="2">
    <source>
        <dbReference type="EMBL" id="GEZ93974.1"/>
    </source>
</evidence>
<proteinExistence type="predicted"/>
<dbReference type="EMBL" id="BKCJ010344991">
    <property type="protein sequence ID" value="GEZ93974.1"/>
    <property type="molecule type" value="Genomic_DNA"/>
</dbReference>
<reference evidence="2" key="1">
    <citation type="journal article" date="2019" name="Sci. Rep.">
        <title>Draft genome of Tanacetum cinerariifolium, the natural source of mosquito coil.</title>
        <authorList>
            <person name="Yamashiro T."/>
            <person name="Shiraishi A."/>
            <person name="Satake H."/>
            <person name="Nakayama K."/>
        </authorList>
    </citation>
    <scope>NUCLEOTIDE SEQUENCE</scope>
</reference>
<accession>A0A699IXF1</accession>